<evidence type="ECO:0000313" key="2">
    <source>
        <dbReference type="Proteomes" id="UP000790377"/>
    </source>
</evidence>
<organism evidence="1 2">
    <name type="scientific">Hygrophoropsis aurantiaca</name>
    <dbReference type="NCBI Taxonomy" id="72124"/>
    <lineage>
        <taxon>Eukaryota</taxon>
        <taxon>Fungi</taxon>
        <taxon>Dikarya</taxon>
        <taxon>Basidiomycota</taxon>
        <taxon>Agaricomycotina</taxon>
        <taxon>Agaricomycetes</taxon>
        <taxon>Agaricomycetidae</taxon>
        <taxon>Boletales</taxon>
        <taxon>Coniophorineae</taxon>
        <taxon>Hygrophoropsidaceae</taxon>
        <taxon>Hygrophoropsis</taxon>
    </lineage>
</organism>
<gene>
    <name evidence="1" type="ORF">BJ138DRAFT_1161696</name>
</gene>
<protein>
    <submittedName>
        <fullName evidence="1">Uncharacterized protein</fullName>
    </submittedName>
</protein>
<proteinExistence type="predicted"/>
<dbReference type="Proteomes" id="UP000790377">
    <property type="component" value="Unassembled WGS sequence"/>
</dbReference>
<name>A0ACB8A1B7_9AGAM</name>
<keyword evidence="2" id="KW-1185">Reference proteome</keyword>
<sequence length="464" mass="50970">MNGINGKASLSLDFLVAGGGVGGLACAIALRRVGHRVTVLEKTRDEDVAQMSHGGIRLPPNVSKILNHWGLEKEIQNITVTSEAIDLKIYETGRLLGIHVWDEEFLKETGGSYIFCHHVDLRRLLFDTAISLGAEVRGGATIVSVDANDPHVKLSTGEILRADVIIGADGRSSIIQQEIAGYDVYGSTPCSSLLYNTTISGPLIRADPELSAIYKGPYTKLFVWFGNGRSAMGYPIGGKDEFALHFWVPPSQDCDESDQWGKEIDMAEMRRQLGECEPTLVKLVSMGSSPVRVQTKNVAPIEDWVHESGCMVMIGEAAHPLPAGSIQGAALAVEDAAVLAKIFSHLISEDQIPSFLYAFQDLREGRCASVIASEQGNLSFQMMPKSPQQEQRDQHMRAKFDAGESPLAGGDAMEQWEMLKELFGYDAEDEADDWWVKWGVLRLRAKQREMDNDMEAQLNGLVVH</sequence>
<reference evidence="1" key="1">
    <citation type="journal article" date="2021" name="New Phytol.">
        <title>Evolutionary innovations through gain and loss of genes in the ectomycorrhizal Boletales.</title>
        <authorList>
            <person name="Wu G."/>
            <person name="Miyauchi S."/>
            <person name="Morin E."/>
            <person name="Kuo A."/>
            <person name="Drula E."/>
            <person name="Varga T."/>
            <person name="Kohler A."/>
            <person name="Feng B."/>
            <person name="Cao Y."/>
            <person name="Lipzen A."/>
            <person name="Daum C."/>
            <person name="Hundley H."/>
            <person name="Pangilinan J."/>
            <person name="Johnson J."/>
            <person name="Barry K."/>
            <person name="LaButti K."/>
            <person name="Ng V."/>
            <person name="Ahrendt S."/>
            <person name="Min B."/>
            <person name="Choi I.G."/>
            <person name="Park H."/>
            <person name="Plett J.M."/>
            <person name="Magnuson J."/>
            <person name="Spatafora J.W."/>
            <person name="Nagy L.G."/>
            <person name="Henrissat B."/>
            <person name="Grigoriev I.V."/>
            <person name="Yang Z.L."/>
            <person name="Xu J."/>
            <person name="Martin F.M."/>
        </authorList>
    </citation>
    <scope>NUCLEOTIDE SEQUENCE</scope>
    <source>
        <strain evidence="1">ATCC 28755</strain>
    </source>
</reference>
<accession>A0ACB8A1B7</accession>
<dbReference type="EMBL" id="MU267972">
    <property type="protein sequence ID" value="KAH7906813.1"/>
    <property type="molecule type" value="Genomic_DNA"/>
</dbReference>
<comment type="caution">
    <text evidence="1">The sequence shown here is derived from an EMBL/GenBank/DDBJ whole genome shotgun (WGS) entry which is preliminary data.</text>
</comment>
<evidence type="ECO:0000313" key="1">
    <source>
        <dbReference type="EMBL" id="KAH7906813.1"/>
    </source>
</evidence>